<dbReference type="InterPro" id="IPR018027">
    <property type="entry name" value="Asn/Gln_amidotransferase"/>
</dbReference>
<keyword evidence="3 5" id="KW-0067">ATP-binding</keyword>
<comment type="catalytic activity">
    <reaction evidence="5">
        <text>L-glutamyl-tRNA(Gln) + L-glutamine + ATP + H2O = L-glutaminyl-tRNA(Gln) + L-glutamate + ADP + phosphate + H(+)</text>
        <dbReference type="Rhea" id="RHEA:17521"/>
        <dbReference type="Rhea" id="RHEA-COMP:9681"/>
        <dbReference type="Rhea" id="RHEA-COMP:9684"/>
        <dbReference type="ChEBI" id="CHEBI:15377"/>
        <dbReference type="ChEBI" id="CHEBI:15378"/>
        <dbReference type="ChEBI" id="CHEBI:29985"/>
        <dbReference type="ChEBI" id="CHEBI:30616"/>
        <dbReference type="ChEBI" id="CHEBI:43474"/>
        <dbReference type="ChEBI" id="CHEBI:58359"/>
        <dbReference type="ChEBI" id="CHEBI:78520"/>
        <dbReference type="ChEBI" id="CHEBI:78521"/>
        <dbReference type="ChEBI" id="CHEBI:456216"/>
    </reaction>
</comment>
<protein>
    <recommendedName>
        <fullName evidence="5">Aspartyl/glutamyl-tRNA(Asn/Gln) amidotransferase subunit B</fullName>
        <shortName evidence="5">Asp/Glu-ADT subunit B</shortName>
        <ecNumber evidence="5">6.3.5.-</ecNumber>
    </recommendedName>
</protein>
<evidence type="ECO:0000256" key="4">
    <source>
        <dbReference type="ARBA" id="ARBA00022917"/>
    </source>
</evidence>
<dbReference type="EMBL" id="LCNV01000013">
    <property type="protein sequence ID" value="KKU64055.1"/>
    <property type="molecule type" value="Genomic_DNA"/>
</dbReference>
<dbReference type="NCBIfam" id="NF004012">
    <property type="entry name" value="PRK05477.1-2"/>
    <property type="match status" value="1"/>
</dbReference>
<comment type="catalytic activity">
    <reaction evidence="5">
        <text>L-aspartyl-tRNA(Asn) + L-glutamine + ATP + H2O = L-asparaginyl-tRNA(Asn) + L-glutamate + ADP + phosphate + 2 H(+)</text>
        <dbReference type="Rhea" id="RHEA:14513"/>
        <dbReference type="Rhea" id="RHEA-COMP:9674"/>
        <dbReference type="Rhea" id="RHEA-COMP:9677"/>
        <dbReference type="ChEBI" id="CHEBI:15377"/>
        <dbReference type="ChEBI" id="CHEBI:15378"/>
        <dbReference type="ChEBI" id="CHEBI:29985"/>
        <dbReference type="ChEBI" id="CHEBI:30616"/>
        <dbReference type="ChEBI" id="CHEBI:43474"/>
        <dbReference type="ChEBI" id="CHEBI:58359"/>
        <dbReference type="ChEBI" id="CHEBI:78515"/>
        <dbReference type="ChEBI" id="CHEBI:78516"/>
        <dbReference type="ChEBI" id="CHEBI:456216"/>
    </reaction>
</comment>
<dbReference type="InterPro" id="IPR006075">
    <property type="entry name" value="Asn/Gln-tRNA_Trfase_suB/E_cat"/>
</dbReference>
<dbReference type="GO" id="GO:0050566">
    <property type="term" value="F:asparaginyl-tRNA synthase (glutamine-hydrolyzing) activity"/>
    <property type="evidence" value="ECO:0007669"/>
    <property type="project" value="RHEA"/>
</dbReference>
<dbReference type="NCBIfam" id="TIGR00133">
    <property type="entry name" value="gatB"/>
    <property type="match status" value="1"/>
</dbReference>
<dbReference type="InterPro" id="IPR004413">
    <property type="entry name" value="GatB"/>
</dbReference>
<comment type="caution">
    <text evidence="8">The sequence shown here is derived from an EMBL/GenBank/DDBJ whole genome shotgun (WGS) entry which is preliminary data.</text>
</comment>
<dbReference type="PROSITE" id="PS01234">
    <property type="entry name" value="GATB"/>
    <property type="match status" value="1"/>
</dbReference>
<keyword evidence="8" id="KW-0808">Transferase</keyword>
<dbReference type="Pfam" id="PF02637">
    <property type="entry name" value="GatB_Yqey"/>
    <property type="match status" value="1"/>
</dbReference>
<dbReference type="PANTHER" id="PTHR11659">
    <property type="entry name" value="GLUTAMYL-TRNA GLN AMIDOTRANSFERASE SUBUNIT B MITOCHONDRIAL AND PROKARYOTIC PET112-RELATED"/>
    <property type="match status" value="1"/>
</dbReference>
<dbReference type="Proteomes" id="UP000034364">
    <property type="component" value="Unassembled WGS sequence"/>
</dbReference>
<dbReference type="AlphaFoldDB" id="A0A0G1V258"/>
<keyword evidence="2 5" id="KW-0547">Nucleotide-binding</keyword>
<dbReference type="InterPro" id="IPR017959">
    <property type="entry name" value="Asn/Gln-tRNA_amidoTrfase_suB/E"/>
</dbReference>
<dbReference type="SUPFAM" id="SSF55931">
    <property type="entry name" value="Glutamine synthetase/guanido kinase"/>
    <property type="match status" value="1"/>
</dbReference>
<evidence type="ECO:0000256" key="2">
    <source>
        <dbReference type="ARBA" id="ARBA00022741"/>
    </source>
</evidence>
<dbReference type="Pfam" id="PF02934">
    <property type="entry name" value="GatB_N"/>
    <property type="match status" value="1"/>
</dbReference>
<evidence type="ECO:0000256" key="1">
    <source>
        <dbReference type="ARBA" id="ARBA00022598"/>
    </source>
</evidence>
<comment type="subunit">
    <text evidence="5">Heterotrimer of A, B and C subunits.</text>
</comment>
<dbReference type="GO" id="GO:0050567">
    <property type="term" value="F:glutaminyl-tRNA synthase (glutamine-hydrolyzing) activity"/>
    <property type="evidence" value="ECO:0007669"/>
    <property type="project" value="UniProtKB-UniRule"/>
</dbReference>
<comment type="similarity">
    <text evidence="5">Belongs to the GatB/GatE family. GatB subfamily.</text>
</comment>
<evidence type="ECO:0000259" key="7">
    <source>
        <dbReference type="Pfam" id="PF02934"/>
    </source>
</evidence>
<gene>
    <name evidence="5" type="primary">gatB</name>
    <name evidence="8" type="ORF">UX87_C0013G0007</name>
</gene>
<keyword evidence="4 5" id="KW-0648">Protein biosynthesis</keyword>
<dbReference type="HAMAP" id="MF_00121">
    <property type="entry name" value="GatB"/>
    <property type="match status" value="1"/>
</dbReference>
<organism evidence="8 9">
    <name type="scientific">Candidatus Amesbacteria bacterium GW2011_GWA1_47_16</name>
    <dbReference type="NCBI Taxonomy" id="1618353"/>
    <lineage>
        <taxon>Bacteria</taxon>
        <taxon>Candidatus Amesiibacteriota</taxon>
    </lineage>
</organism>
<evidence type="ECO:0000313" key="8">
    <source>
        <dbReference type="EMBL" id="KKU64055.1"/>
    </source>
</evidence>
<dbReference type="PATRIC" id="fig|1618353.3.peg.526"/>
<feature type="domain" description="Aspartyl/Glutamyl-tRNA(Gln) amidotransferase subunit B/E catalytic" evidence="7">
    <location>
        <begin position="6"/>
        <end position="287"/>
    </location>
</feature>
<dbReference type="GO" id="GO:0016740">
    <property type="term" value="F:transferase activity"/>
    <property type="evidence" value="ECO:0007669"/>
    <property type="project" value="UniProtKB-KW"/>
</dbReference>
<feature type="domain" description="Asn/Gln amidotransferase" evidence="6">
    <location>
        <begin position="367"/>
        <end position="435"/>
    </location>
</feature>
<comment type="function">
    <text evidence="5">Allows the formation of correctly charged Asn-tRNA(Asn) or Gln-tRNA(Gln) through the transamidation of misacylated Asp-tRNA(Asn) or Glu-tRNA(Gln) in organisms which lack either or both of asparaginyl-tRNA or glutaminyl-tRNA synthetases. The reaction takes place in the presence of glutamine and ATP through an activated phospho-Asp-tRNA(Asn) or phospho-Glu-tRNA(Gln).</text>
</comment>
<evidence type="ECO:0000256" key="5">
    <source>
        <dbReference type="HAMAP-Rule" id="MF_00121"/>
    </source>
</evidence>
<name>A0A0G1V258_9BACT</name>
<reference evidence="8 9" key="1">
    <citation type="journal article" date="2015" name="Nature">
        <title>rRNA introns, odd ribosomes, and small enigmatic genomes across a large radiation of phyla.</title>
        <authorList>
            <person name="Brown C.T."/>
            <person name="Hug L.A."/>
            <person name="Thomas B.C."/>
            <person name="Sharon I."/>
            <person name="Castelle C.J."/>
            <person name="Singh A."/>
            <person name="Wilkins M.J."/>
            <person name="Williams K.H."/>
            <person name="Banfield J.F."/>
        </authorList>
    </citation>
    <scope>NUCLEOTIDE SEQUENCE [LARGE SCALE GENOMIC DNA]</scope>
</reference>
<dbReference type="GO" id="GO:0070681">
    <property type="term" value="P:glutaminyl-tRNAGln biosynthesis via transamidation"/>
    <property type="evidence" value="ECO:0007669"/>
    <property type="project" value="TreeGrafter"/>
</dbReference>
<dbReference type="Gene3D" id="1.10.10.410">
    <property type="match status" value="1"/>
</dbReference>
<evidence type="ECO:0000256" key="3">
    <source>
        <dbReference type="ARBA" id="ARBA00022840"/>
    </source>
</evidence>
<proteinExistence type="inferred from homology"/>
<sequence length="440" mass="49382">MKYVPVLGFEVHIELATKSKMFCGCPADHFGKSPNTQTCPVCLGLPGALPVPNSRAIEWCIKLGLALNCEVNLFSKFDRKNYFYPDLPKGYQISQYDLPFCKQGFLDLSSGKRIQITRVHMEEDTGKLQHAVINDGEKVTLVDFNRSGVPLVEVVTEPDFSNTQETSEFLKELQQIVRVLKISSADMEKGSMRLEANISVRPENQSGLPEYKVEIKNVNSFRFIKKAVEFEILRQTRILESGASPVQETRGFNESKGETFSQRTKEEADDYRYFPEPDIPPFSFEVDKIKEWQSQLPVLPIQNRLELMEKYGLSASNAYIISSNDTMRTIFIRAAEIGEIAAKTLADFLVNKKYGTRFPDSPSELIKLVKSANSVQSEESVLLPVVSEIIAQNPEAVASFKSGKQQSIGFLIGQVRRRLPDADPSATQKLIMDNLSGKSS</sequence>
<dbReference type="InterPro" id="IPR014746">
    <property type="entry name" value="Gln_synth/guanido_kin_cat_dom"/>
</dbReference>
<dbReference type="PANTHER" id="PTHR11659:SF0">
    <property type="entry name" value="GLUTAMYL-TRNA(GLN) AMIDOTRANSFERASE SUBUNIT B, MITOCHONDRIAL"/>
    <property type="match status" value="1"/>
</dbReference>
<dbReference type="EC" id="6.3.5.-" evidence="5"/>
<dbReference type="InterPro" id="IPR017958">
    <property type="entry name" value="Gln-tRNA_amidoTrfase_suB_CS"/>
</dbReference>
<dbReference type="InterPro" id="IPR023168">
    <property type="entry name" value="GatB_Yqey_C_2"/>
</dbReference>
<evidence type="ECO:0000313" key="9">
    <source>
        <dbReference type="Proteomes" id="UP000034364"/>
    </source>
</evidence>
<dbReference type="GO" id="GO:0006412">
    <property type="term" value="P:translation"/>
    <property type="evidence" value="ECO:0007669"/>
    <property type="project" value="UniProtKB-UniRule"/>
</dbReference>
<evidence type="ECO:0000259" key="6">
    <source>
        <dbReference type="Pfam" id="PF02637"/>
    </source>
</evidence>
<accession>A0A0G1V258</accession>
<keyword evidence="1 5" id="KW-0436">Ligase</keyword>
<dbReference type="GO" id="GO:0005524">
    <property type="term" value="F:ATP binding"/>
    <property type="evidence" value="ECO:0007669"/>
    <property type="project" value="UniProtKB-KW"/>
</dbReference>
<dbReference type="NCBIfam" id="NF004014">
    <property type="entry name" value="PRK05477.1-4"/>
    <property type="match status" value="1"/>
</dbReference>